<evidence type="ECO:0000256" key="1">
    <source>
        <dbReference type="SAM" id="Phobius"/>
    </source>
</evidence>
<feature type="transmembrane region" description="Helical" evidence="1">
    <location>
        <begin position="39"/>
        <end position="60"/>
    </location>
</feature>
<name>A0AA40SLD0_9MICO</name>
<dbReference type="Proteomes" id="UP000549113">
    <property type="component" value="Unassembled WGS sequence"/>
</dbReference>
<keyword evidence="1" id="KW-0812">Transmembrane</keyword>
<evidence type="ECO:0000313" key="2">
    <source>
        <dbReference type="EMBL" id="MBB4138234.1"/>
    </source>
</evidence>
<evidence type="ECO:0000313" key="3">
    <source>
        <dbReference type="Proteomes" id="UP000549113"/>
    </source>
</evidence>
<feature type="transmembrane region" description="Helical" evidence="1">
    <location>
        <begin position="119"/>
        <end position="136"/>
    </location>
</feature>
<keyword evidence="3" id="KW-1185">Reference proteome</keyword>
<keyword evidence="1" id="KW-1133">Transmembrane helix</keyword>
<dbReference type="NCBIfam" id="NF038065">
    <property type="entry name" value="Pr6Pr"/>
    <property type="match status" value="1"/>
</dbReference>
<evidence type="ECO:0008006" key="4">
    <source>
        <dbReference type="Google" id="ProtNLM"/>
    </source>
</evidence>
<keyword evidence="1" id="KW-0472">Membrane</keyword>
<dbReference type="AlphaFoldDB" id="A0AA40SLD0"/>
<proteinExistence type="predicted"/>
<feature type="transmembrane region" description="Helical" evidence="1">
    <location>
        <begin position="12"/>
        <end position="33"/>
    </location>
</feature>
<protein>
    <recommendedName>
        <fullName evidence="4">Pr6Pr family membrane protein</fullName>
    </recommendedName>
</protein>
<organism evidence="2 3">
    <name type="scientific">Microbacterium invictum</name>
    <dbReference type="NCBI Taxonomy" id="515415"/>
    <lineage>
        <taxon>Bacteria</taxon>
        <taxon>Bacillati</taxon>
        <taxon>Actinomycetota</taxon>
        <taxon>Actinomycetes</taxon>
        <taxon>Micrococcales</taxon>
        <taxon>Microbacteriaceae</taxon>
        <taxon>Microbacterium</taxon>
    </lineage>
</organism>
<feature type="transmembrane region" description="Helical" evidence="1">
    <location>
        <begin position="81"/>
        <end position="99"/>
    </location>
</feature>
<comment type="caution">
    <text evidence="2">The sequence shown here is derived from an EMBL/GenBank/DDBJ whole genome shotgun (WGS) entry which is preliminary data.</text>
</comment>
<reference evidence="2 3" key="1">
    <citation type="submission" date="2020-08" db="EMBL/GenBank/DDBJ databases">
        <title>Sequencing the genomes of 1000 actinobacteria strains.</title>
        <authorList>
            <person name="Klenk H.-P."/>
        </authorList>
    </citation>
    <scope>NUCLEOTIDE SEQUENCE [LARGE SCALE GENOMIC DNA]</scope>
    <source>
        <strain evidence="2 3">DSM 19600</strain>
    </source>
</reference>
<feature type="transmembrane region" description="Helical" evidence="1">
    <location>
        <begin position="187"/>
        <end position="211"/>
    </location>
</feature>
<dbReference type="EMBL" id="JACIFH010000001">
    <property type="protein sequence ID" value="MBB4138234.1"/>
    <property type="molecule type" value="Genomic_DNA"/>
</dbReference>
<feature type="transmembrane region" description="Helical" evidence="1">
    <location>
        <begin position="148"/>
        <end position="167"/>
    </location>
</feature>
<dbReference type="InterPro" id="IPR049713">
    <property type="entry name" value="Pr6Pr-like"/>
</dbReference>
<gene>
    <name evidence="2" type="ORF">BKA10_000028</name>
</gene>
<dbReference type="RefSeq" id="WP_183497826.1">
    <property type="nucleotide sequence ID" value="NZ_BAABCO010000003.1"/>
</dbReference>
<accession>A0AA40SLD0</accession>
<sequence>MVLQLRGLAFTYRALASLAIAIGIARVSGVLSGDPTWSAFLYYTVLSNVLCLVWMLWSAIRTLRDAQEDGWHGISTPSPRFAAAVMMAITVTMLIYLVVLVPSLYVQPGAYEPFTLTDNLVHIVTPLLVIGDWLLFVPKGEVRRPDPLLWALIPWAYLVFAFVYSALGGRFAAGTAYPYPFMDVETLGIGGVVMWLVGLTVALIGIGYGFYALDRRLATRRPA</sequence>